<evidence type="ECO:0000313" key="2">
    <source>
        <dbReference type="Proteomes" id="UP000824782"/>
    </source>
</evidence>
<proteinExistence type="predicted"/>
<sequence length="83" mass="9703">MAHLGLMSTAAKRPLEYLNPETPRQEIIKTENTEAIWNTSRVSETVGYNIAEVKSLEPMRKRRDRKISTYSMKEDHTYAKCRM</sequence>
<dbReference type="Proteomes" id="UP000824782">
    <property type="component" value="Unassembled WGS sequence"/>
</dbReference>
<reference evidence="1" key="1">
    <citation type="thesis" date="2020" institute="ProQuest LLC" country="789 East Eisenhower Parkway, Ann Arbor, MI, USA">
        <title>Comparative Genomics and Chromosome Evolution.</title>
        <authorList>
            <person name="Mudd A.B."/>
        </authorList>
    </citation>
    <scope>NUCLEOTIDE SEQUENCE</scope>
    <source>
        <strain evidence="1">237g6f4</strain>
        <tissue evidence="1">Blood</tissue>
    </source>
</reference>
<keyword evidence="2" id="KW-1185">Reference proteome</keyword>
<accession>A0AAV7D3G8</accession>
<name>A0AAV7D3G8_ENGPU</name>
<evidence type="ECO:0000313" key="1">
    <source>
        <dbReference type="EMBL" id="KAG8591693.1"/>
    </source>
</evidence>
<gene>
    <name evidence="1" type="ORF">GDO81_000267</name>
</gene>
<comment type="caution">
    <text evidence="1">The sequence shown here is derived from an EMBL/GenBank/DDBJ whole genome shotgun (WGS) entry which is preliminary data.</text>
</comment>
<dbReference type="AlphaFoldDB" id="A0AAV7D3G8"/>
<protein>
    <submittedName>
        <fullName evidence="1">Uncharacterized protein</fullName>
    </submittedName>
</protein>
<organism evidence="1 2">
    <name type="scientific">Engystomops pustulosus</name>
    <name type="common">Tungara frog</name>
    <name type="synonym">Physalaemus pustulosus</name>
    <dbReference type="NCBI Taxonomy" id="76066"/>
    <lineage>
        <taxon>Eukaryota</taxon>
        <taxon>Metazoa</taxon>
        <taxon>Chordata</taxon>
        <taxon>Craniata</taxon>
        <taxon>Vertebrata</taxon>
        <taxon>Euteleostomi</taxon>
        <taxon>Amphibia</taxon>
        <taxon>Batrachia</taxon>
        <taxon>Anura</taxon>
        <taxon>Neobatrachia</taxon>
        <taxon>Hyloidea</taxon>
        <taxon>Leptodactylidae</taxon>
        <taxon>Leiuperinae</taxon>
        <taxon>Engystomops</taxon>
    </lineage>
</organism>
<dbReference type="EMBL" id="WNYA01000001">
    <property type="protein sequence ID" value="KAG8591693.1"/>
    <property type="molecule type" value="Genomic_DNA"/>
</dbReference>